<dbReference type="AlphaFoldDB" id="A0AA36JG04"/>
<dbReference type="PROSITE" id="PS50850">
    <property type="entry name" value="MFS"/>
    <property type="match status" value="1"/>
</dbReference>
<dbReference type="EMBL" id="CAUJNA010003535">
    <property type="protein sequence ID" value="CAJ1404308.1"/>
    <property type="molecule type" value="Genomic_DNA"/>
</dbReference>
<feature type="region of interest" description="Disordered" evidence="6">
    <location>
        <begin position="1"/>
        <end position="58"/>
    </location>
</feature>
<feature type="transmembrane region" description="Helical" evidence="7">
    <location>
        <begin position="76"/>
        <end position="100"/>
    </location>
</feature>
<organism evidence="9 10">
    <name type="scientific">Effrenium voratum</name>
    <dbReference type="NCBI Taxonomy" id="2562239"/>
    <lineage>
        <taxon>Eukaryota</taxon>
        <taxon>Sar</taxon>
        <taxon>Alveolata</taxon>
        <taxon>Dinophyceae</taxon>
        <taxon>Suessiales</taxon>
        <taxon>Symbiodiniaceae</taxon>
        <taxon>Effrenium</taxon>
    </lineage>
</organism>
<evidence type="ECO:0000256" key="5">
    <source>
        <dbReference type="ARBA" id="ARBA00023136"/>
    </source>
</evidence>
<keyword evidence="4 7" id="KW-1133">Transmembrane helix</keyword>
<evidence type="ECO:0000256" key="6">
    <source>
        <dbReference type="SAM" id="MobiDB-lite"/>
    </source>
</evidence>
<accession>A0AA36JG04</accession>
<evidence type="ECO:0000256" key="3">
    <source>
        <dbReference type="ARBA" id="ARBA00022692"/>
    </source>
</evidence>
<dbReference type="SUPFAM" id="SSF103473">
    <property type="entry name" value="MFS general substrate transporter"/>
    <property type="match status" value="1"/>
</dbReference>
<comment type="caution">
    <text evidence="9">The sequence shown here is derived from an EMBL/GenBank/DDBJ whole genome shotgun (WGS) entry which is preliminary data.</text>
</comment>
<dbReference type="GO" id="GO:0022857">
    <property type="term" value="F:transmembrane transporter activity"/>
    <property type="evidence" value="ECO:0007669"/>
    <property type="project" value="InterPro"/>
</dbReference>
<evidence type="ECO:0000256" key="4">
    <source>
        <dbReference type="ARBA" id="ARBA00022989"/>
    </source>
</evidence>
<comment type="subcellular location">
    <subcellularLocation>
        <location evidence="1">Membrane</location>
        <topology evidence="1">Multi-pass membrane protein</topology>
    </subcellularLocation>
</comment>
<feature type="transmembrane region" description="Helical" evidence="7">
    <location>
        <begin position="112"/>
        <end position="132"/>
    </location>
</feature>
<reference evidence="9" key="1">
    <citation type="submission" date="2023-08" db="EMBL/GenBank/DDBJ databases">
        <authorList>
            <person name="Chen Y."/>
            <person name="Shah S."/>
            <person name="Dougan E. K."/>
            <person name="Thang M."/>
            <person name="Chan C."/>
        </authorList>
    </citation>
    <scope>NUCLEOTIDE SEQUENCE</scope>
</reference>
<dbReference type="PANTHER" id="PTHR23511:SF34">
    <property type="entry name" value="SYNAPTIC VESICLE GLYCOPROTEIN 2"/>
    <property type="match status" value="1"/>
</dbReference>
<dbReference type="InterPro" id="IPR005828">
    <property type="entry name" value="MFS_sugar_transport-like"/>
</dbReference>
<dbReference type="InterPro" id="IPR005829">
    <property type="entry name" value="Sugar_transporter_CS"/>
</dbReference>
<proteinExistence type="predicted"/>
<dbReference type="Proteomes" id="UP001178507">
    <property type="component" value="Unassembled WGS sequence"/>
</dbReference>
<evidence type="ECO:0000256" key="7">
    <source>
        <dbReference type="SAM" id="Phobius"/>
    </source>
</evidence>
<feature type="domain" description="Major facilitator superfamily (MFS) profile" evidence="8">
    <location>
        <begin position="75"/>
        <end position="548"/>
    </location>
</feature>
<keyword evidence="10" id="KW-1185">Reference proteome</keyword>
<evidence type="ECO:0000313" key="10">
    <source>
        <dbReference type="Proteomes" id="UP001178507"/>
    </source>
</evidence>
<feature type="transmembrane region" description="Helical" evidence="7">
    <location>
        <begin position="364"/>
        <end position="388"/>
    </location>
</feature>
<feature type="non-terminal residue" evidence="9">
    <location>
        <position position="1"/>
    </location>
</feature>
<feature type="transmembrane region" description="Helical" evidence="7">
    <location>
        <begin position="400"/>
        <end position="421"/>
    </location>
</feature>
<protein>
    <recommendedName>
        <fullName evidence="8">Major facilitator superfamily (MFS) profile domain-containing protein</fullName>
    </recommendedName>
</protein>
<feature type="transmembrane region" description="Helical" evidence="7">
    <location>
        <begin position="173"/>
        <end position="191"/>
    </location>
</feature>
<sequence>RALAQRPSGIETCRPSVRAPPRSLGPRRRPGHPAGRAWHERTSMKSKETFSPKEPDEHKPELQDVIESIGMGPAQIFWALLGGGIWLADGAELLLVSSVTRSLQKEWQLSSFMKGAIVSAVYVGIFLGNASSGGCSQRFGRREMIVLSYSGIFLCGVLSSASKAAVALMGIRFFGGFFIGIGQPAWLSISAEITPAYWRIAMAAASQSLFVVGEMYISFLLMMDDLNMQARGSGRFLGMDVACRQSLHWRLLLRVGALPSLVMAMLSMAYLNESPVFLALKGRTREACRVVESMGRQNQSTPLSLDFKKPVSHRTDGSLLQQMSRQMAVVFSPRFLALRPASGFWRVSGLAGNGTESWSQGVSLVIMSVCFTLNMVYFGCLFAFPQVLPTLMHGQAASELLVGALWELPGLAMGLLLGISATRRTALKFYLTGLTCAILCFVVGAHGHPEHERLMKALLFIGYYGIKCLPNIGFIVAYQMSAEIYPTEARSMGAGLALACGRLAAMSSPLIFECCLELTGTYLAFFLMMAALCVSNLYMIDFLPEPTRLEHDDVQDLQDAPLKSSDRVQVV</sequence>
<name>A0AA36JG04_9DINO</name>
<dbReference type="Gene3D" id="1.20.1250.20">
    <property type="entry name" value="MFS general substrate transporter like domains"/>
    <property type="match status" value="1"/>
</dbReference>
<dbReference type="GO" id="GO:0016020">
    <property type="term" value="C:membrane"/>
    <property type="evidence" value="ECO:0007669"/>
    <property type="project" value="UniProtKB-SubCell"/>
</dbReference>
<evidence type="ECO:0000256" key="1">
    <source>
        <dbReference type="ARBA" id="ARBA00004141"/>
    </source>
</evidence>
<keyword evidence="5 7" id="KW-0472">Membrane</keyword>
<evidence type="ECO:0000313" key="9">
    <source>
        <dbReference type="EMBL" id="CAJ1404308.1"/>
    </source>
</evidence>
<feature type="transmembrane region" description="Helical" evidence="7">
    <location>
        <begin position="197"/>
        <end position="221"/>
    </location>
</feature>
<feature type="transmembrane region" description="Helical" evidence="7">
    <location>
        <begin position="427"/>
        <end position="445"/>
    </location>
</feature>
<evidence type="ECO:0000259" key="8">
    <source>
        <dbReference type="PROSITE" id="PS50850"/>
    </source>
</evidence>
<feature type="transmembrane region" description="Helical" evidence="7">
    <location>
        <begin position="144"/>
        <end position="161"/>
    </location>
</feature>
<dbReference type="PROSITE" id="PS00217">
    <property type="entry name" value="SUGAR_TRANSPORT_2"/>
    <property type="match status" value="1"/>
</dbReference>
<dbReference type="Pfam" id="PF00083">
    <property type="entry name" value="Sugar_tr"/>
    <property type="match status" value="2"/>
</dbReference>
<keyword evidence="3 7" id="KW-0812">Transmembrane</keyword>
<feature type="transmembrane region" description="Helical" evidence="7">
    <location>
        <begin position="457"/>
        <end position="480"/>
    </location>
</feature>
<keyword evidence="2" id="KW-0813">Transport</keyword>
<evidence type="ECO:0000256" key="2">
    <source>
        <dbReference type="ARBA" id="ARBA00022448"/>
    </source>
</evidence>
<feature type="transmembrane region" description="Helical" evidence="7">
    <location>
        <begin position="519"/>
        <end position="540"/>
    </location>
</feature>
<dbReference type="InterPro" id="IPR036259">
    <property type="entry name" value="MFS_trans_sf"/>
</dbReference>
<dbReference type="PANTHER" id="PTHR23511">
    <property type="entry name" value="SYNAPTIC VESICLE GLYCOPROTEIN 2"/>
    <property type="match status" value="1"/>
</dbReference>
<feature type="compositionally biased region" description="Basic and acidic residues" evidence="6">
    <location>
        <begin position="37"/>
        <end position="58"/>
    </location>
</feature>
<gene>
    <name evidence="9" type="ORF">EVOR1521_LOCUS26775</name>
</gene>
<dbReference type="InterPro" id="IPR020846">
    <property type="entry name" value="MFS_dom"/>
</dbReference>